<reference evidence="4 5" key="1">
    <citation type="submission" date="2019-07" db="EMBL/GenBank/DDBJ databases">
        <authorList>
            <person name="Huq M.A."/>
        </authorList>
    </citation>
    <scope>NUCLEOTIDE SEQUENCE [LARGE SCALE GENOMIC DNA]</scope>
    <source>
        <strain evidence="4 5">MAH-3</strain>
    </source>
</reference>
<keyword evidence="5" id="KW-1185">Reference proteome</keyword>
<evidence type="ECO:0000256" key="1">
    <source>
        <dbReference type="ARBA" id="ARBA00022729"/>
    </source>
</evidence>
<protein>
    <submittedName>
        <fullName evidence="4">T9SS type A sorting domain-containing protein</fullName>
    </submittedName>
</protein>
<dbReference type="OrthoDB" id="1256754at2"/>
<name>A0A556N072_9FLAO</name>
<sequence length="291" mass="31155">MKKLLLNVSLALGFTTFSHAQCSVEVNDSLMSNYDYILNAVNITGTGPFVYNWTVTDGNGMPVSFTTSSGGDSITIDAMTLQNNYGCVIYQLCITDMINCTTCASDTAALQVPFNCYSAFSSSIVGQNQVSITLNSTMPPFLIVNQMIMWTDGNGQGQGTPYMGPGTMVTYTPGPSNPSNKFFCCILTNTTNGGCISCDSIQYTNSSLSLEELKNKVLRIAPNPASSLVSIESSSPIEDINLYNSVGQKLAVNFTVNGNTAQLNIGELPKGIYTLEVVGASVQFKESLIKE</sequence>
<dbReference type="Pfam" id="PF18962">
    <property type="entry name" value="Por_Secre_tail"/>
    <property type="match status" value="1"/>
</dbReference>
<feature type="signal peptide" evidence="2">
    <location>
        <begin position="1"/>
        <end position="20"/>
    </location>
</feature>
<dbReference type="InterPro" id="IPR026444">
    <property type="entry name" value="Secre_tail"/>
</dbReference>
<dbReference type="RefSeq" id="WP_144332434.1">
    <property type="nucleotide sequence ID" value="NZ_VLPL01000003.1"/>
</dbReference>
<dbReference type="AlphaFoldDB" id="A0A556N072"/>
<feature type="chain" id="PRO_5021905542" evidence="2">
    <location>
        <begin position="21"/>
        <end position="291"/>
    </location>
</feature>
<comment type="caution">
    <text evidence="4">The sequence shown here is derived from an EMBL/GenBank/DDBJ whole genome shotgun (WGS) entry which is preliminary data.</text>
</comment>
<dbReference type="Proteomes" id="UP000316008">
    <property type="component" value="Unassembled WGS sequence"/>
</dbReference>
<keyword evidence="1 2" id="KW-0732">Signal</keyword>
<proteinExistence type="predicted"/>
<evidence type="ECO:0000313" key="4">
    <source>
        <dbReference type="EMBL" id="TSJ45478.1"/>
    </source>
</evidence>
<evidence type="ECO:0000313" key="5">
    <source>
        <dbReference type="Proteomes" id="UP000316008"/>
    </source>
</evidence>
<dbReference type="NCBIfam" id="TIGR04183">
    <property type="entry name" value="Por_Secre_tail"/>
    <property type="match status" value="1"/>
</dbReference>
<evidence type="ECO:0000259" key="3">
    <source>
        <dbReference type="Pfam" id="PF18962"/>
    </source>
</evidence>
<dbReference type="EMBL" id="VLPL01000003">
    <property type="protein sequence ID" value="TSJ45478.1"/>
    <property type="molecule type" value="Genomic_DNA"/>
</dbReference>
<feature type="domain" description="Secretion system C-terminal sorting" evidence="3">
    <location>
        <begin position="221"/>
        <end position="282"/>
    </location>
</feature>
<evidence type="ECO:0000256" key="2">
    <source>
        <dbReference type="SAM" id="SignalP"/>
    </source>
</evidence>
<gene>
    <name evidence="4" type="ORF">FO442_06905</name>
</gene>
<organism evidence="4 5">
    <name type="scientific">Fluviicola chungangensis</name>
    <dbReference type="NCBI Taxonomy" id="2597671"/>
    <lineage>
        <taxon>Bacteria</taxon>
        <taxon>Pseudomonadati</taxon>
        <taxon>Bacteroidota</taxon>
        <taxon>Flavobacteriia</taxon>
        <taxon>Flavobacteriales</taxon>
        <taxon>Crocinitomicaceae</taxon>
        <taxon>Fluviicola</taxon>
    </lineage>
</organism>
<accession>A0A556N072</accession>